<name>A0ABV9KBQ7_9RHOB</name>
<keyword evidence="1" id="KW-0812">Transmembrane</keyword>
<evidence type="ECO:0000256" key="1">
    <source>
        <dbReference type="SAM" id="Phobius"/>
    </source>
</evidence>
<proteinExistence type="predicted"/>
<protein>
    <recommendedName>
        <fullName evidence="4">DUF3618 domain-containing protein</fullName>
    </recommendedName>
</protein>
<feature type="transmembrane region" description="Helical" evidence="1">
    <location>
        <begin position="95"/>
        <end position="120"/>
    </location>
</feature>
<keyword evidence="3" id="KW-1185">Reference proteome</keyword>
<organism evidence="2 3">
    <name type="scientific">Seohaeicola nanhaiensis</name>
    <dbReference type="NCBI Taxonomy" id="1387282"/>
    <lineage>
        <taxon>Bacteria</taxon>
        <taxon>Pseudomonadati</taxon>
        <taxon>Pseudomonadota</taxon>
        <taxon>Alphaproteobacteria</taxon>
        <taxon>Rhodobacterales</taxon>
        <taxon>Roseobacteraceae</taxon>
        <taxon>Seohaeicola</taxon>
    </lineage>
</organism>
<evidence type="ECO:0000313" key="3">
    <source>
        <dbReference type="Proteomes" id="UP001595973"/>
    </source>
</evidence>
<comment type="caution">
    <text evidence="2">The sequence shown here is derived from an EMBL/GenBank/DDBJ whole genome shotgun (WGS) entry which is preliminary data.</text>
</comment>
<dbReference type="Proteomes" id="UP001595973">
    <property type="component" value="Unassembled WGS sequence"/>
</dbReference>
<sequence length="124" mass="13597">MSNSETLDAQIDEIRLLMRKKLGVKGRTFGAALTRARRRLPKSLRAEGQVLAAALPMKDHPKLGRTLDHARLTQAAGALRDHLAGIDLAERRKTLALSILGSIAFNLLLVLVIAVTVYYWQSAA</sequence>
<reference evidence="3" key="1">
    <citation type="journal article" date="2019" name="Int. J. Syst. Evol. Microbiol.">
        <title>The Global Catalogue of Microorganisms (GCM) 10K type strain sequencing project: providing services to taxonomists for standard genome sequencing and annotation.</title>
        <authorList>
            <consortium name="The Broad Institute Genomics Platform"/>
            <consortium name="The Broad Institute Genome Sequencing Center for Infectious Disease"/>
            <person name="Wu L."/>
            <person name="Ma J."/>
        </authorList>
    </citation>
    <scope>NUCLEOTIDE SEQUENCE [LARGE SCALE GENOMIC DNA]</scope>
    <source>
        <strain evidence="3">CGMCC 4.7283</strain>
    </source>
</reference>
<keyword evidence="1" id="KW-0472">Membrane</keyword>
<accession>A0ABV9KBQ7</accession>
<evidence type="ECO:0008006" key="4">
    <source>
        <dbReference type="Google" id="ProtNLM"/>
    </source>
</evidence>
<evidence type="ECO:0000313" key="2">
    <source>
        <dbReference type="EMBL" id="MFC4667647.1"/>
    </source>
</evidence>
<dbReference type="RefSeq" id="WP_380715882.1">
    <property type="nucleotide sequence ID" value="NZ_JBHSGI010000002.1"/>
</dbReference>
<dbReference type="EMBL" id="JBHSGI010000002">
    <property type="protein sequence ID" value="MFC4667647.1"/>
    <property type="molecule type" value="Genomic_DNA"/>
</dbReference>
<keyword evidence="1" id="KW-1133">Transmembrane helix</keyword>
<gene>
    <name evidence="2" type="ORF">ACFO5X_03710</name>
</gene>